<dbReference type="AlphaFoldDB" id="A0A089LR00"/>
<organism evidence="5 6">
    <name type="scientific">Paenibacillus stellifer</name>
    <dbReference type="NCBI Taxonomy" id="169760"/>
    <lineage>
        <taxon>Bacteria</taxon>
        <taxon>Bacillati</taxon>
        <taxon>Bacillota</taxon>
        <taxon>Bacilli</taxon>
        <taxon>Bacillales</taxon>
        <taxon>Paenibacillaceae</taxon>
        <taxon>Paenibacillus</taxon>
    </lineage>
</organism>
<name>A0A089LR00_9BACL</name>
<gene>
    <name evidence="5" type="ORF">PSTEL_09690</name>
</gene>
<evidence type="ECO:0000256" key="1">
    <source>
        <dbReference type="ARBA" id="ARBA00022612"/>
    </source>
</evidence>
<evidence type="ECO:0000256" key="3">
    <source>
        <dbReference type="SAM" id="Phobius"/>
    </source>
</evidence>
<keyword evidence="3" id="KW-0472">Membrane</keyword>
<evidence type="ECO:0000256" key="2">
    <source>
        <dbReference type="SAM" id="MobiDB-lite"/>
    </source>
</evidence>
<keyword evidence="3" id="KW-0812">Transmembrane</keyword>
<feature type="transmembrane region" description="Helical" evidence="3">
    <location>
        <begin position="493"/>
        <end position="511"/>
    </location>
</feature>
<feature type="transmembrane region" description="Helical" evidence="3">
    <location>
        <begin position="531"/>
        <end position="549"/>
    </location>
</feature>
<dbReference type="InterPro" id="IPR010090">
    <property type="entry name" value="Phage_tape_meas"/>
</dbReference>
<protein>
    <recommendedName>
        <fullName evidence="4">Phage tail tape measure protein domain-containing protein</fullName>
    </recommendedName>
</protein>
<dbReference type="Gene3D" id="1.20.120.20">
    <property type="entry name" value="Apolipoprotein"/>
    <property type="match status" value="1"/>
</dbReference>
<accession>A0A089LR00</accession>
<feature type="domain" description="Phage tail tape measure protein" evidence="4">
    <location>
        <begin position="94"/>
        <end position="288"/>
    </location>
</feature>
<dbReference type="RefSeq" id="WP_038694772.1">
    <property type="nucleotide sequence ID" value="NZ_CP009286.1"/>
</dbReference>
<dbReference type="HOGENOM" id="CLU_371254_0_0_9"/>
<dbReference type="PANTHER" id="PTHR37813:SF1">
    <property type="entry name" value="FELS-2 PROPHAGE PROTEIN"/>
    <property type="match status" value="1"/>
</dbReference>
<feature type="transmembrane region" description="Helical" evidence="3">
    <location>
        <begin position="36"/>
        <end position="55"/>
    </location>
</feature>
<keyword evidence="3" id="KW-1133">Transmembrane helix</keyword>
<dbReference type="STRING" id="169760.PSTEL_09690"/>
<sequence length="842" mass="88777">MAGGIVGSLMYAVGFKFNSKGLDKADSKVKALTKGVIGMGAALGVMAIGIGAAALNSAGKFETAMNQMQNATGMTTAQLEETKGIAKELYSGGWGESWDDLGQSIASVKQITGMTGGALEGATRNALSLKNAFGYEVPESIRTVDTMMKNFGVTSDQAFNLIAQGKQNGLDFSGEMLDSINEYSNQFVSLGFNANQMFDTLAAGSASGAFNLDKVGDAVKEFNLRARDMTNKTTIQGFQMLGLDAKKMIKTFANGGPEAQKAFTQVVQSIAKVGDVTKQNTVATSLFGTQFEDLQAGVITAMGTARSQFDMTKNSMDSLNATKFTSIGQVFGYIGRQIEVGILIPIGQKLMPYLNQFGQWITSHQGEISAFGGLIADKIGTGIDYVVQGVKIALPYIQQFGGQFADYMQTLWPQIKDVAVQIYDVASAIVQWAPFLPLVSGITAAVLTYKAIMFGAALATNAVTLAQKIAGAATKGFAAAQAALNFVMSMNPITLIVMALVGLGVAFFVAYKRSDKFRAFIDKMWSGIKSATMAVLNFFKVTIPKYFMIAFNAVTNFLKNWGLVILGVIGGPIFLAAALIYKYWDQIKAVTIRVFTAIGSWLGSVWSSIKSTVSGVAVAIWGAVSGAWNNVVSTTSNLMTQVWNKITSIWNSIVNSVKAAGSNVWNAVSDMWNRVTGFFSGINLFDIGANIINGLVNGISSKVDAVVSKVSEIGNAITGKVKSILGIHSPSRVMMEMGFFTGEGLARGIENTAPRVGMATGSVASAAVDSAGDVARSSYTPETSPARASSGGSGPITVSPSISITVEGNADSSTVSNLKSTIHNEVLEIIMSALRSAGLDGA</sequence>
<dbReference type="EMBL" id="CP009286">
    <property type="protein sequence ID" value="AIQ63317.1"/>
    <property type="molecule type" value="Genomic_DNA"/>
</dbReference>
<dbReference type="PANTHER" id="PTHR37813">
    <property type="entry name" value="FELS-2 PROPHAGE PROTEIN"/>
    <property type="match status" value="1"/>
</dbReference>
<evidence type="ECO:0000313" key="5">
    <source>
        <dbReference type="EMBL" id="AIQ63317.1"/>
    </source>
</evidence>
<dbReference type="OrthoDB" id="90760at2"/>
<dbReference type="Proteomes" id="UP000029507">
    <property type="component" value="Chromosome"/>
</dbReference>
<dbReference type="KEGG" id="pste:PSTEL_09690"/>
<keyword evidence="6" id="KW-1185">Reference proteome</keyword>
<evidence type="ECO:0000259" key="4">
    <source>
        <dbReference type="Pfam" id="PF10145"/>
    </source>
</evidence>
<feature type="transmembrane region" description="Helical" evidence="3">
    <location>
        <begin position="561"/>
        <end position="584"/>
    </location>
</feature>
<evidence type="ECO:0000313" key="6">
    <source>
        <dbReference type="Proteomes" id="UP000029507"/>
    </source>
</evidence>
<keyword evidence="1" id="KW-1188">Viral release from host cell</keyword>
<proteinExistence type="predicted"/>
<dbReference type="Pfam" id="PF10145">
    <property type="entry name" value="PhageMin_Tail"/>
    <property type="match status" value="1"/>
</dbReference>
<reference evidence="5 6" key="1">
    <citation type="submission" date="2014-08" db="EMBL/GenBank/DDBJ databases">
        <title>Comparative genomics of the Paenibacillus odorifer group.</title>
        <authorList>
            <person name="den Bakker H.C."/>
            <person name="Tsai Y.-C."/>
            <person name="Martin N."/>
            <person name="Korlach J."/>
            <person name="Wiedmann M."/>
        </authorList>
    </citation>
    <scope>NUCLEOTIDE SEQUENCE [LARGE SCALE GENOMIC DNA]</scope>
    <source>
        <strain evidence="5 6">DSM 14472</strain>
    </source>
</reference>
<feature type="region of interest" description="Disordered" evidence="2">
    <location>
        <begin position="774"/>
        <end position="795"/>
    </location>
</feature>